<dbReference type="OrthoDB" id="1149385at2"/>
<accession>F9YPU7</accession>
<dbReference type="Pfam" id="PF08238">
    <property type="entry name" value="Sel1"/>
    <property type="match status" value="5"/>
</dbReference>
<feature type="repeat" description="TPR" evidence="1">
    <location>
        <begin position="274"/>
        <end position="307"/>
    </location>
</feature>
<dbReference type="Gene3D" id="1.25.40.10">
    <property type="entry name" value="Tetratricopeptide repeat domain"/>
    <property type="match status" value="5"/>
</dbReference>
<keyword evidence="1" id="KW-0802">TPR repeat</keyword>
<dbReference type="Pfam" id="PF13432">
    <property type="entry name" value="TPR_16"/>
    <property type="match status" value="1"/>
</dbReference>
<evidence type="ECO:0000256" key="1">
    <source>
        <dbReference type="PROSITE-ProRule" id="PRU00339"/>
    </source>
</evidence>
<dbReference type="RefSeq" id="WP_013996187.1">
    <property type="nucleotide sequence ID" value="NC_015846.1"/>
</dbReference>
<dbReference type="Proteomes" id="UP000008895">
    <property type="component" value="Chromosome"/>
</dbReference>
<name>F9YPU7_CAPCC</name>
<dbReference type="SUPFAM" id="SSF81901">
    <property type="entry name" value="HCP-like"/>
    <property type="match status" value="3"/>
</dbReference>
<evidence type="ECO:0000313" key="3">
    <source>
        <dbReference type="Proteomes" id="UP000008895"/>
    </source>
</evidence>
<dbReference type="InterPro" id="IPR011990">
    <property type="entry name" value="TPR-like_helical_dom_sf"/>
</dbReference>
<evidence type="ECO:0000313" key="2">
    <source>
        <dbReference type="EMBL" id="AEK22192.1"/>
    </source>
</evidence>
<sequence>MPYTQSNQPQTPNEGNSEALFSLGKYHYEKYVLSYGAEDFYTAKKYLQILAEQNNDDAQFLLGMLYKTKEGAHSKEAIHWFLQAEQNGVKDATDELNQFHYIKEKAEKGCPESLFQLGEYYEFQGFYADAVELWEKAAHYGHTTAQSRIYTYYKNNDNYTKTLYWEKILAEEERNKHIDIGISHFRERKYDKAICFFEKVIEKQDFTISNQYYLSQKEKLKYEAIYYLEKIAEKEKNESVISCLIEHYNGDISWMQGNENYIFWLEKLAKKGNREAYYYLGELFNKQGNMDSAIYWFRKWIGIEGADIHCELEKSYHKQENKESVLSIMDRLPEIKDSDELLYFGKWAYQKEYWEQALYWFGKLAETDSEKVIDTQEMCKWKKGTLFTPTLEWEEQWNKKEYIRAIDIVEEIYYFRIDYDSDVTLLDSDVYYEWEEKLAELGNKDAQCSIAQGYDHWDEDYEKAIEWYEKSAKQGKYQAQFRLGELLYELREDHNQAIYWLYQAQLHKRYEDELVLKVNPKSFKNLTQKSWDMVRHWYSTVAEKGDYLAQLHLGICYNEGLGTEKNTEKALFWLKKSLEHQCIETFRYLEKTKILDFENLYYEQIRKVEEAQPLKREFIQEWLAVNEELFYPLNNPDFEKQFRIKEIFPNFENEFQTEEMRPIIQQNHVIYIFYLMFRDFKTLTKHSPQKYGNLLNEYRSIVENKKKIWVFSPYYKKNVKIPENPTELFKWLLKTKEFGVHVMWNFEFYIADAYQKYNKKALKLYKPDFKQLLQFNKIHPMYWDIDEFHLYQEYGEDILNFI</sequence>
<dbReference type="EMBL" id="CP002113">
    <property type="protein sequence ID" value="AEK22192.1"/>
    <property type="molecule type" value="Genomic_DNA"/>
</dbReference>
<evidence type="ECO:0008006" key="4">
    <source>
        <dbReference type="Google" id="ProtNLM"/>
    </source>
</evidence>
<dbReference type="InterPro" id="IPR050767">
    <property type="entry name" value="Sel1_AlgK"/>
</dbReference>
<dbReference type="eggNOG" id="COG0790">
    <property type="taxonomic scope" value="Bacteria"/>
</dbReference>
<dbReference type="KEGG" id="ccm:Ccan_00700"/>
<dbReference type="STRING" id="860228.Ccan_00700"/>
<dbReference type="PANTHER" id="PTHR11102">
    <property type="entry name" value="SEL-1-LIKE PROTEIN"/>
    <property type="match status" value="1"/>
</dbReference>
<dbReference type="AlphaFoldDB" id="F9YPU7"/>
<keyword evidence="3" id="KW-1185">Reference proteome</keyword>
<dbReference type="HOGENOM" id="CLU_350810_0_0_10"/>
<dbReference type="PROSITE" id="PS50005">
    <property type="entry name" value="TPR"/>
    <property type="match status" value="1"/>
</dbReference>
<reference evidence="2 3" key="1">
    <citation type="journal article" date="2011" name="J. Bacteriol.">
        <title>Complete genome sequence of the dog commensal and human pathogen Capnocytophaga canimorsus strain 5.</title>
        <authorList>
            <person name="Manfredi P."/>
            <person name="Pagni M."/>
            <person name="Cornelis G.R."/>
        </authorList>
    </citation>
    <scope>NUCLEOTIDE SEQUENCE [LARGE SCALE GENOMIC DNA]</scope>
    <source>
        <strain evidence="3">5</strain>
    </source>
</reference>
<protein>
    <recommendedName>
        <fullName evidence="4">Sel1 repeat family protein</fullName>
    </recommendedName>
</protein>
<dbReference type="SMART" id="SM00671">
    <property type="entry name" value="SEL1"/>
    <property type="match status" value="6"/>
</dbReference>
<dbReference type="InterPro" id="IPR006597">
    <property type="entry name" value="Sel1-like"/>
</dbReference>
<dbReference type="SMART" id="SM00028">
    <property type="entry name" value="TPR"/>
    <property type="match status" value="3"/>
</dbReference>
<gene>
    <name evidence="2" type="ordered locus">Ccan_00700</name>
</gene>
<organism evidence="2 3">
    <name type="scientific">Capnocytophaga canimorsus (strain 5)</name>
    <dbReference type="NCBI Taxonomy" id="860228"/>
    <lineage>
        <taxon>Bacteria</taxon>
        <taxon>Pseudomonadati</taxon>
        <taxon>Bacteroidota</taxon>
        <taxon>Flavobacteriia</taxon>
        <taxon>Flavobacteriales</taxon>
        <taxon>Flavobacteriaceae</taxon>
        <taxon>Capnocytophaga</taxon>
    </lineage>
</organism>
<proteinExistence type="predicted"/>
<dbReference type="PANTHER" id="PTHR11102:SF160">
    <property type="entry name" value="ERAD-ASSOCIATED E3 UBIQUITIN-PROTEIN LIGASE COMPONENT HRD3"/>
    <property type="match status" value="1"/>
</dbReference>
<dbReference type="InterPro" id="IPR019734">
    <property type="entry name" value="TPR_rpt"/>
</dbReference>